<evidence type="ECO:0000313" key="4">
    <source>
        <dbReference type="Proteomes" id="UP000298663"/>
    </source>
</evidence>
<evidence type="ECO:0000259" key="2">
    <source>
        <dbReference type="PROSITE" id="PS50011"/>
    </source>
</evidence>
<reference evidence="3 4" key="1">
    <citation type="journal article" date="2015" name="Genome Biol.">
        <title>Comparative genomics of Steinernema reveals deeply conserved gene regulatory networks.</title>
        <authorList>
            <person name="Dillman A.R."/>
            <person name="Macchietto M."/>
            <person name="Porter C.F."/>
            <person name="Rogers A."/>
            <person name="Williams B."/>
            <person name="Antoshechkin I."/>
            <person name="Lee M.M."/>
            <person name="Goodwin Z."/>
            <person name="Lu X."/>
            <person name="Lewis E.E."/>
            <person name="Goodrich-Blair H."/>
            <person name="Stock S.P."/>
            <person name="Adams B.J."/>
            <person name="Sternberg P.W."/>
            <person name="Mortazavi A."/>
        </authorList>
    </citation>
    <scope>NUCLEOTIDE SEQUENCE [LARGE SCALE GENOMIC DNA]</scope>
    <source>
        <strain evidence="3 4">ALL</strain>
    </source>
</reference>
<dbReference type="Gene3D" id="3.30.200.20">
    <property type="entry name" value="Phosphorylase Kinase, domain 1"/>
    <property type="match status" value="1"/>
</dbReference>
<dbReference type="EMBL" id="AZBU02000002">
    <property type="protein sequence ID" value="TKR94157.1"/>
    <property type="molecule type" value="Genomic_DNA"/>
</dbReference>
<dbReference type="SUPFAM" id="SSF56112">
    <property type="entry name" value="Protein kinase-like (PK-like)"/>
    <property type="match status" value="1"/>
</dbReference>
<dbReference type="PANTHER" id="PTHR44329:SF304">
    <property type="entry name" value="MITOGEN-ACTIVATED PROTEIN KINASE KINASE KINASE 13-LIKE ISOFORM X1"/>
    <property type="match status" value="1"/>
</dbReference>
<evidence type="ECO:0000313" key="3">
    <source>
        <dbReference type="EMBL" id="TKR94157.1"/>
    </source>
</evidence>
<dbReference type="PRINTS" id="PR00109">
    <property type="entry name" value="TYRKINASE"/>
</dbReference>
<dbReference type="PANTHER" id="PTHR44329">
    <property type="entry name" value="SERINE/THREONINE-PROTEIN KINASE TNNI3K-RELATED"/>
    <property type="match status" value="1"/>
</dbReference>
<organism evidence="3 4">
    <name type="scientific">Steinernema carpocapsae</name>
    <name type="common">Entomopathogenic nematode</name>
    <dbReference type="NCBI Taxonomy" id="34508"/>
    <lineage>
        <taxon>Eukaryota</taxon>
        <taxon>Metazoa</taxon>
        <taxon>Ecdysozoa</taxon>
        <taxon>Nematoda</taxon>
        <taxon>Chromadorea</taxon>
        <taxon>Rhabditida</taxon>
        <taxon>Tylenchina</taxon>
        <taxon>Panagrolaimomorpha</taxon>
        <taxon>Strongyloidoidea</taxon>
        <taxon>Steinernematidae</taxon>
        <taxon>Steinernema</taxon>
    </lineage>
</organism>
<dbReference type="SMART" id="SM00220">
    <property type="entry name" value="S_TKc"/>
    <property type="match status" value="1"/>
</dbReference>
<dbReference type="InterPro" id="IPR000719">
    <property type="entry name" value="Prot_kinase_dom"/>
</dbReference>
<dbReference type="InterPro" id="IPR011009">
    <property type="entry name" value="Kinase-like_dom_sf"/>
</dbReference>
<feature type="domain" description="Protein kinase" evidence="2">
    <location>
        <begin position="168"/>
        <end position="414"/>
    </location>
</feature>
<feature type="region of interest" description="Disordered" evidence="1">
    <location>
        <begin position="920"/>
        <end position="951"/>
    </location>
</feature>
<evidence type="ECO:0000256" key="1">
    <source>
        <dbReference type="SAM" id="MobiDB-lite"/>
    </source>
</evidence>
<sequence length="951" mass="106809">MTGQKTHELPSPKKTSAVVFELPSVSDDFKNSPKEAGGVSERAMLSAGSTSVHVSAFAISTVSDEANANKIARYDDSFCEVAVDVVPDANGNQRPPSSLSTTPSIRSSTREALTNTISSISTQFGSCFVPIIHKVWGAKHQSAISDSAESTYSDEHTSLRIPYKHLDFTLTDWIGSGTEGAVFLGRYNDRDVAIKRMNVEVNLAGIKRLKELNDPNIVEYIGVAQEGPDMQRYIIMEYCSNGQLFNVLGKRDVTKNLFLQWSMQIASGMDKFHSAFKLIHRDLKTLNILVDQCDNVKICDCEGHKESDKKSQMMSMRGTTAWMAPEYIRGENCTEKVDVWSYGVVFWEIMTQQRPYYGIESQAVMFKVGRGELQLHIPHSSPATASLIMKQCWSQTPTHRPSFKYIIQLLHNLKEELNPVSDDMWRMRKEAWKKDIERQRLGSVEDTGRQMRAYKLEEEDDLVKQRIRELQHSQELRKTYEDKLKRVDLLYEILMKERAKAQLEQENTLRMSKYRVERHMQLNSRGSTVSSELAGRGARVFVQRDSYDSSEDEDFNVSYSRESPYRNANMNLPKSSSSRFSRESSVRSIASASDRGRRSTSSVKISPSIVADRAVSYTTPLHRGSPVRVSGISTDSGLPSERLSDFGGSSYALEVEKNNASVQTDAPIYRNTEGRYSDTKIAVQQRRKPRKASICGTPTFMRNSPSRPVRRQDSSKRLTYPNPQLVGISLDDVQIEIDLPQPLSSERGHRRSTSMVESSIRNGNIWTEEVEATPSSTVETATKPMEHHFRNCYPQIDLSLSIVSSQDNECNEDQNHCSDASAENSSDDEKNMESVSARDANGELFESSLDSSMAGATFGKRSSLNSDQSCESDRCSQSMASSVISWGAVERSLEKGIERSDGLSDREATIRNSFRIKSSYPQKGALPRVEDEYYDNVSSDNKTHPGGESYC</sequence>
<dbReference type="AlphaFoldDB" id="A0A4U5PCM1"/>
<dbReference type="PROSITE" id="PS50011">
    <property type="entry name" value="PROTEIN_KINASE_DOM"/>
    <property type="match status" value="1"/>
</dbReference>
<proteinExistence type="predicted"/>
<dbReference type="GO" id="GO:0006950">
    <property type="term" value="P:response to stress"/>
    <property type="evidence" value="ECO:0007669"/>
    <property type="project" value="UniProtKB-ARBA"/>
</dbReference>
<keyword evidence="4" id="KW-1185">Reference proteome</keyword>
<feature type="compositionally biased region" description="Polar residues" evidence="1">
    <location>
        <begin position="565"/>
        <end position="574"/>
    </location>
</feature>
<dbReference type="Gene3D" id="1.10.510.10">
    <property type="entry name" value="Transferase(Phosphotransferase) domain 1"/>
    <property type="match status" value="1"/>
</dbReference>
<gene>
    <name evidence="3" type="ORF">L596_008482</name>
</gene>
<feature type="region of interest" description="Disordered" evidence="1">
    <location>
        <begin position="565"/>
        <end position="604"/>
    </location>
</feature>
<comment type="caution">
    <text evidence="3">The sequence shown here is derived from an EMBL/GenBank/DDBJ whole genome shotgun (WGS) entry which is preliminary data.</text>
</comment>
<feature type="region of interest" description="Disordered" evidence="1">
    <location>
        <begin position="681"/>
        <end position="717"/>
    </location>
</feature>
<dbReference type="InterPro" id="IPR001245">
    <property type="entry name" value="Ser-Thr/Tyr_kinase_cat_dom"/>
</dbReference>
<name>A0A4U5PCM1_STECR</name>
<dbReference type="STRING" id="34508.A0A4U5PCM1"/>
<dbReference type="GO" id="GO:0005737">
    <property type="term" value="C:cytoplasm"/>
    <property type="evidence" value="ECO:0007669"/>
    <property type="project" value="TreeGrafter"/>
</dbReference>
<dbReference type="GO" id="GO:0005524">
    <property type="term" value="F:ATP binding"/>
    <property type="evidence" value="ECO:0007669"/>
    <property type="project" value="InterPro"/>
</dbReference>
<dbReference type="PROSITE" id="PS00108">
    <property type="entry name" value="PROTEIN_KINASE_ST"/>
    <property type="match status" value="1"/>
</dbReference>
<dbReference type="Proteomes" id="UP000298663">
    <property type="component" value="Unassembled WGS sequence"/>
</dbReference>
<dbReference type="OrthoDB" id="339325at2759"/>
<reference evidence="3 4" key="2">
    <citation type="journal article" date="2019" name="G3 (Bethesda)">
        <title>Hybrid Assembly of the Genome of the Entomopathogenic Nematode Steinernema carpocapsae Identifies the X-Chromosome.</title>
        <authorList>
            <person name="Serra L."/>
            <person name="Macchietto M."/>
            <person name="Macias-Munoz A."/>
            <person name="McGill C.J."/>
            <person name="Rodriguez I.M."/>
            <person name="Rodriguez B."/>
            <person name="Murad R."/>
            <person name="Mortazavi A."/>
        </authorList>
    </citation>
    <scope>NUCLEOTIDE SEQUENCE [LARGE SCALE GENOMIC DNA]</scope>
    <source>
        <strain evidence="3 4">ALL</strain>
    </source>
</reference>
<protein>
    <recommendedName>
        <fullName evidence="2">Protein kinase domain-containing protein</fullName>
    </recommendedName>
</protein>
<dbReference type="GO" id="GO:0004674">
    <property type="term" value="F:protein serine/threonine kinase activity"/>
    <property type="evidence" value="ECO:0007669"/>
    <property type="project" value="TreeGrafter"/>
</dbReference>
<dbReference type="InterPro" id="IPR051681">
    <property type="entry name" value="Ser/Thr_Kinases-Pseudokinases"/>
</dbReference>
<dbReference type="InterPro" id="IPR008271">
    <property type="entry name" value="Ser/Thr_kinase_AS"/>
</dbReference>
<dbReference type="Pfam" id="PF07714">
    <property type="entry name" value="PK_Tyr_Ser-Thr"/>
    <property type="match status" value="1"/>
</dbReference>
<feature type="region of interest" description="Disordered" evidence="1">
    <location>
        <begin position="807"/>
        <end position="836"/>
    </location>
</feature>
<accession>A0A4U5PCM1</accession>